<protein>
    <submittedName>
        <fullName evidence="2">Uncharacterized protein</fullName>
    </submittedName>
</protein>
<reference evidence="3" key="1">
    <citation type="submission" date="2016-10" db="EMBL/GenBank/DDBJ databases">
        <authorList>
            <person name="Varghese N."/>
            <person name="Submissions S."/>
        </authorList>
    </citation>
    <scope>NUCLEOTIDE SEQUENCE [LARGE SCALE GENOMIC DNA]</scope>
    <source>
        <strain evidence="3">DSM 18579</strain>
    </source>
</reference>
<feature type="transmembrane region" description="Helical" evidence="1">
    <location>
        <begin position="20"/>
        <end position="44"/>
    </location>
</feature>
<dbReference type="InterPro" id="IPR010352">
    <property type="entry name" value="DUF945"/>
</dbReference>
<organism evidence="2 3">
    <name type="scientific">Thorsellia anophelis DSM 18579</name>
    <dbReference type="NCBI Taxonomy" id="1123402"/>
    <lineage>
        <taxon>Bacteria</taxon>
        <taxon>Pseudomonadati</taxon>
        <taxon>Pseudomonadota</taxon>
        <taxon>Gammaproteobacteria</taxon>
        <taxon>Enterobacterales</taxon>
        <taxon>Thorselliaceae</taxon>
        <taxon>Thorsellia</taxon>
    </lineage>
</organism>
<keyword evidence="1" id="KW-0472">Membrane</keyword>
<evidence type="ECO:0000256" key="1">
    <source>
        <dbReference type="SAM" id="Phobius"/>
    </source>
</evidence>
<dbReference type="Proteomes" id="UP000242642">
    <property type="component" value="Unassembled WGS sequence"/>
</dbReference>
<dbReference type="AlphaFoldDB" id="A0A1I0BKN3"/>
<dbReference type="Pfam" id="PF06097">
    <property type="entry name" value="DUF945"/>
    <property type="match status" value="1"/>
</dbReference>
<name>A0A1I0BKN3_9GAMM</name>
<dbReference type="STRING" id="1123402.SAMN02583745_01300"/>
<keyword evidence="1" id="KW-1133">Transmembrane helix</keyword>
<dbReference type="EMBL" id="FOHV01000008">
    <property type="protein sequence ID" value="SET07497.1"/>
    <property type="molecule type" value="Genomic_DNA"/>
</dbReference>
<sequence length="538" mass="61148">MLVSEFMMKLSGSKLNIINFKVLGVLFLLVNLILLLYIIIMSWIKGSQIDESIDIWISQQNKTLTTGAFISTRSEAGLFERRYQISYVQAKEGKNHTEALIESNIIFSYGLMQQLFKEGDIAIDLKLVVNDLSHFILSSIDNLPVKDLLIERLKPNSRIEGLVTVIYDSEKGLLGNFKTINLPDVVVFDTLEFEDITGTFATNLNSMATHITINQPNIKVLSKTEPTTSNEDITNIAQIIIPTAEIANINDLNISFDLDKTATFTDLQLSAKTLSIDTLQANNLNVSMKASQREDVPLVELESTLTSSSIIYSDKSFGDLSIKLGLGNIDLNTLKKAIDTAHIRFESDKVDGINKFPLSVYYFTQWLQNKETFLANYPSFTISEFKAKNQNINFSSSLTWQFQPSGQESDLYINPLITSIFNHTQTLSFDMMLNQSALRQLLSIIFSFNDEKQIDDYLFVMNEMNKTRPFLEISIQHPNIQSKDTKEESKASLDLLNPNSVAKFNFSFNSLKREVVWLNKVFKLEEFRTYINHLTQQD</sequence>
<accession>A0A1I0BKN3</accession>
<proteinExistence type="predicted"/>
<gene>
    <name evidence="2" type="ORF">SAMN02583745_01300</name>
</gene>
<keyword evidence="3" id="KW-1185">Reference proteome</keyword>
<keyword evidence="1" id="KW-0812">Transmembrane</keyword>
<evidence type="ECO:0000313" key="2">
    <source>
        <dbReference type="EMBL" id="SET07497.1"/>
    </source>
</evidence>
<evidence type="ECO:0000313" key="3">
    <source>
        <dbReference type="Proteomes" id="UP000242642"/>
    </source>
</evidence>